<dbReference type="InterPro" id="IPR002035">
    <property type="entry name" value="VWF_A"/>
</dbReference>
<dbReference type="CDD" id="cd00198">
    <property type="entry name" value="vWFA"/>
    <property type="match status" value="1"/>
</dbReference>
<evidence type="ECO:0000313" key="2">
    <source>
        <dbReference type="EMBL" id="PTH80065.1"/>
    </source>
</evidence>
<dbReference type="Proteomes" id="UP000241986">
    <property type="component" value="Unassembled WGS sequence"/>
</dbReference>
<gene>
    <name evidence="2" type="ORF">DAA48_15995</name>
</gene>
<organism evidence="2 3">
    <name type="scientific">Aeromonas veronii</name>
    <dbReference type="NCBI Taxonomy" id="654"/>
    <lineage>
        <taxon>Bacteria</taxon>
        <taxon>Pseudomonadati</taxon>
        <taxon>Pseudomonadota</taxon>
        <taxon>Gammaproteobacteria</taxon>
        <taxon>Aeromonadales</taxon>
        <taxon>Aeromonadaceae</taxon>
        <taxon>Aeromonas</taxon>
    </lineage>
</organism>
<dbReference type="EMBL" id="PZKL01000037">
    <property type="protein sequence ID" value="PTH80065.1"/>
    <property type="molecule type" value="Genomic_DNA"/>
</dbReference>
<accession>A0A2T4MZQ3</accession>
<dbReference type="Gene3D" id="3.40.50.410">
    <property type="entry name" value="von Willebrand factor, type A domain"/>
    <property type="match status" value="1"/>
</dbReference>
<name>A0A2T4MZQ3_AERVE</name>
<feature type="domain" description="VWFA" evidence="1">
    <location>
        <begin position="35"/>
        <end position="225"/>
    </location>
</feature>
<dbReference type="RefSeq" id="WP_107683948.1">
    <property type="nucleotide sequence ID" value="NZ_PZKL01000037.1"/>
</dbReference>
<dbReference type="InterPro" id="IPR036465">
    <property type="entry name" value="vWFA_dom_sf"/>
</dbReference>
<sequence length="247" mass="26738">MRIDQEELMVGGLTTSNFHFSALDVARLSASEYTLVAIVLDQSGSTFSFQDQQIKAIEEIVEACRKSPRAENLMIRLVTFNNHVYEEHGFTLLSAIKTDNYKQIKSPNGMTALYDATISAVESVKAYGKKLMEEDFDANAIVFVITDGDDNASVNSTADVKKAINSAISEECVESIRTVLIGLNTSSATGLSSYLQDFKDKSEIEQYIDVADASAKSLAKLADFVSKSISAQSQALGTGGPSKALSF</sequence>
<evidence type="ECO:0000259" key="1">
    <source>
        <dbReference type="PROSITE" id="PS50234"/>
    </source>
</evidence>
<proteinExistence type="predicted"/>
<reference evidence="2 3" key="1">
    <citation type="submission" date="2018-03" db="EMBL/GenBank/DDBJ databases">
        <title>Aeromonas veronii whole genome sequencing and analysis.</title>
        <authorList>
            <person name="Xie H."/>
            <person name="Liu T."/>
            <person name="Wang K."/>
        </authorList>
    </citation>
    <scope>NUCLEOTIDE SEQUENCE [LARGE SCALE GENOMIC DNA]</scope>
    <source>
        <strain evidence="2 3">XH.VA.1</strain>
    </source>
</reference>
<evidence type="ECO:0000313" key="3">
    <source>
        <dbReference type="Proteomes" id="UP000241986"/>
    </source>
</evidence>
<dbReference type="AlphaFoldDB" id="A0A2T4MZQ3"/>
<dbReference type="SUPFAM" id="SSF53300">
    <property type="entry name" value="vWA-like"/>
    <property type="match status" value="1"/>
</dbReference>
<comment type="caution">
    <text evidence="2">The sequence shown here is derived from an EMBL/GenBank/DDBJ whole genome shotgun (WGS) entry which is preliminary data.</text>
</comment>
<protein>
    <recommendedName>
        <fullName evidence="1">VWFA domain-containing protein</fullName>
    </recommendedName>
</protein>
<dbReference type="PROSITE" id="PS50234">
    <property type="entry name" value="VWFA"/>
    <property type="match status" value="1"/>
</dbReference>
<dbReference type="SMART" id="SM00327">
    <property type="entry name" value="VWA"/>
    <property type="match status" value="1"/>
</dbReference>